<dbReference type="InterPro" id="IPR000477">
    <property type="entry name" value="RT_dom"/>
</dbReference>
<dbReference type="PANTHER" id="PTHR33332">
    <property type="entry name" value="REVERSE TRANSCRIPTASE DOMAIN-CONTAINING PROTEIN"/>
    <property type="match status" value="1"/>
</dbReference>
<dbReference type="AlphaFoldDB" id="A0A2I0U3B4"/>
<dbReference type="Pfam" id="PF00078">
    <property type="entry name" value="RVT_1"/>
    <property type="match status" value="1"/>
</dbReference>
<dbReference type="OrthoDB" id="416454at2759"/>
<feature type="domain" description="Reverse transcriptase" evidence="1">
    <location>
        <begin position="69"/>
        <end position="183"/>
    </location>
</feature>
<gene>
    <name evidence="2" type="ORF">llap_9141</name>
</gene>
<reference evidence="3" key="2">
    <citation type="submission" date="2017-12" db="EMBL/GenBank/DDBJ databases">
        <title>Genome sequence of the Bar-tailed Godwit (Limosa lapponica baueri).</title>
        <authorList>
            <person name="Lima N.C.B."/>
            <person name="Parody-Merino A.M."/>
            <person name="Battley P.F."/>
            <person name="Fidler A.E."/>
            <person name="Prosdocimi F."/>
        </authorList>
    </citation>
    <scope>NUCLEOTIDE SEQUENCE [LARGE SCALE GENOMIC DNA]</scope>
</reference>
<evidence type="ECO:0000313" key="2">
    <source>
        <dbReference type="EMBL" id="PKU40556.1"/>
    </source>
</evidence>
<protein>
    <recommendedName>
        <fullName evidence="1">Reverse transcriptase domain-containing protein</fullName>
    </recommendedName>
</protein>
<sequence>MQNLPQVTEKSTRRGVLMDLVLKNKDKLLGAVKVGGSLGCSDHEMVESGSCMEEAGQTASVTPVFKKGKKEDPGNYRPVTRTYIPGKVMEQLILDVISKYVEEKEVISSGQHGFTKGKLCLTNLIAFYNGMTGWIDEGRAVDAVYLEAFDTVSHNTLIGKLRKCGVDEWTVRWIENWLSGRTQRAVISSTEAAALEA</sequence>
<evidence type="ECO:0000313" key="3">
    <source>
        <dbReference type="Proteomes" id="UP000233556"/>
    </source>
</evidence>
<proteinExistence type="predicted"/>
<reference evidence="3" key="1">
    <citation type="submission" date="2017-11" db="EMBL/GenBank/DDBJ databases">
        <authorList>
            <person name="Lima N.C."/>
            <person name="Parody-Merino A.M."/>
            <person name="Battley P.F."/>
            <person name="Fidler A.E."/>
            <person name="Prosdocimi F."/>
        </authorList>
    </citation>
    <scope>NUCLEOTIDE SEQUENCE [LARGE SCALE GENOMIC DNA]</scope>
</reference>
<organism evidence="2 3">
    <name type="scientific">Limosa lapponica baueri</name>
    <dbReference type="NCBI Taxonomy" id="1758121"/>
    <lineage>
        <taxon>Eukaryota</taxon>
        <taxon>Metazoa</taxon>
        <taxon>Chordata</taxon>
        <taxon>Craniata</taxon>
        <taxon>Vertebrata</taxon>
        <taxon>Euteleostomi</taxon>
        <taxon>Archelosauria</taxon>
        <taxon>Archosauria</taxon>
        <taxon>Dinosauria</taxon>
        <taxon>Saurischia</taxon>
        <taxon>Theropoda</taxon>
        <taxon>Coelurosauria</taxon>
        <taxon>Aves</taxon>
        <taxon>Neognathae</taxon>
        <taxon>Neoaves</taxon>
        <taxon>Charadriiformes</taxon>
        <taxon>Scolopacidae</taxon>
        <taxon>Limosa</taxon>
    </lineage>
</organism>
<evidence type="ECO:0000259" key="1">
    <source>
        <dbReference type="Pfam" id="PF00078"/>
    </source>
</evidence>
<accession>A0A2I0U3B4</accession>
<keyword evidence="3" id="KW-1185">Reference proteome</keyword>
<dbReference type="Proteomes" id="UP000233556">
    <property type="component" value="Unassembled WGS sequence"/>
</dbReference>
<dbReference type="EMBL" id="KZ506249">
    <property type="protein sequence ID" value="PKU40556.1"/>
    <property type="molecule type" value="Genomic_DNA"/>
</dbReference>
<name>A0A2I0U3B4_LIMLA</name>